<keyword evidence="1" id="KW-0732">Signal</keyword>
<sequence>MRISLACLVALCALPAGVMAQDASVHDKPAVRGSIIANLLQDHDNPFLLYPYESNYLLYTWTSDLNKEAIRSYDWAEKCP</sequence>
<dbReference type="AlphaFoldDB" id="A0A378B6P2"/>
<proteinExistence type="predicted"/>
<name>A0A378B6P2_KLEPO</name>
<protein>
    <submittedName>
        <fullName evidence="2">Phospholipase A1</fullName>
        <ecNumber evidence="2">3.1.1.32</ecNumber>
    </submittedName>
</protein>
<dbReference type="GO" id="GO:0006629">
    <property type="term" value="P:lipid metabolic process"/>
    <property type="evidence" value="ECO:0007669"/>
    <property type="project" value="InterPro"/>
</dbReference>
<reference evidence="2 3" key="1">
    <citation type="submission" date="2018-06" db="EMBL/GenBank/DDBJ databases">
        <authorList>
            <consortium name="Pathogen Informatics"/>
            <person name="Doyle S."/>
        </authorList>
    </citation>
    <scope>NUCLEOTIDE SEQUENCE [LARGE SCALE GENOMIC DNA]</scope>
    <source>
        <strain evidence="2 3">NCTC10313</strain>
    </source>
</reference>
<dbReference type="GO" id="GO:0016020">
    <property type="term" value="C:membrane"/>
    <property type="evidence" value="ECO:0007669"/>
    <property type="project" value="InterPro"/>
</dbReference>
<dbReference type="Proteomes" id="UP000254487">
    <property type="component" value="Unassembled WGS sequence"/>
</dbReference>
<evidence type="ECO:0000313" key="2">
    <source>
        <dbReference type="EMBL" id="STV30537.1"/>
    </source>
</evidence>
<feature type="chain" id="PRO_5016878840" evidence="1">
    <location>
        <begin position="21"/>
        <end position="80"/>
    </location>
</feature>
<dbReference type="EMBL" id="UGLW01000003">
    <property type="protein sequence ID" value="STV30537.1"/>
    <property type="molecule type" value="Genomic_DNA"/>
</dbReference>
<keyword evidence="2" id="KW-0378">Hydrolase</keyword>
<dbReference type="Gene3D" id="2.40.230.10">
    <property type="entry name" value="Phospholipase A1"/>
    <property type="match status" value="1"/>
</dbReference>
<gene>
    <name evidence="2" type="primary">pldA_2</name>
    <name evidence="2" type="ORF">NCTC10313_06853</name>
</gene>
<dbReference type="EC" id="3.1.1.32" evidence="2"/>
<dbReference type="InterPro" id="IPR036541">
    <property type="entry name" value="PLipase_A1_sf"/>
</dbReference>
<evidence type="ECO:0000313" key="3">
    <source>
        <dbReference type="Proteomes" id="UP000254487"/>
    </source>
</evidence>
<evidence type="ECO:0000256" key="1">
    <source>
        <dbReference type="SAM" id="SignalP"/>
    </source>
</evidence>
<feature type="signal peptide" evidence="1">
    <location>
        <begin position="1"/>
        <end position="20"/>
    </location>
</feature>
<dbReference type="GO" id="GO:0008970">
    <property type="term" value="F:phospholipase A1 activity"/>
    <property type="evidence" value="ECO:0007669"/>
    <property type="project" value="UniProtKB-EC"/>
</dbReference>
<accession>A0A378B6P2</accession>
<organism evidence="2 3">
    <name type="scientific">Klebsiella pneumoniae subsp. ozaenae</name>
    <dbReference type="NCBI Taxonomy" id="574"/>
    <lineage>
        <taxon>Bacteria</taxon>
        <taxon>Pseudomonadati</taxon>
        <taxon>Pseudomonadota</taxon>
        <taxon>Gammaproteobacteria</taxon>
        <taxon>Enterobacterales</taxon>
        <taxon>Enterobacteriaceae</taxon>
        <taxon>Klebsiella/Raoultella group</taxon>
        <taxon>Klebsiella</taxon>
        <taxon>Klebsiella pneumoniae complex</taxon>
    </lineage>
</organism>